<protein>
    <submittedName>
        <fullName evidence="1">Uncharacterized protein</fullName>
    </submittedName>
</protein>
<evidence type="ECO:0000313" key="2">
    <source>
        <dbReference type="Proteomes" id="UP000319449"/>
    </source>
</evidence>
<comment type="caution">
    <text evidence="1">The sequence shown here is derived from an EMBL/GenBank/DDBJ whole genome shotgun (WGS) entry which is preliminary data.</text>
</comment>
<accession>A0A562VJZ6</accession>
<gene>
    <name evidence="1" type="ORF">JN12_02828</name>
</gene>
<proteinExistence type="predicted"/>
<name>A0A562VJZ6_9BACT</name>
<reference evidence="1 2" key="1">
    <citation type="submission" date="2019-07" db="EMBL/GenBank/DDBJ databases">
        <title>Genomic Encyclopedia of Archaeal and Bacterial Type Strains, Phase II (KMG-II): from individual species to whole genera.</title>
        <authorList>
            <person name="Goeker M."/>
        </authorList>
    </citation>
    <scope>NUCLEOTIDE SEQUENCE [LARGE SCALE GENOMIC DNA]</scope>
    <source>
        <strain evidence="1 2">ATCC BAA-1139</strain>
    </source>
</reference>
<dbReference type="Proteomes" id="UP000319449">
    <property type="component" value="Unassembled WGS sequence"/>
</dbReference>
<keyword evidence="2" id="KW-1185">Reference proteome</keyword>
<dbReference type="EMBL" id="VLLN01000018">
    <property type="protein sequence ID" value="TWJ18067.1"/>
    <property type="molecule type" value="Genomic_DNA"/>
</dbReference>
<sequence>MKHPKEEANRLCASCRRVCKQPARAVIASCPRYYPRPKIKGNAWKQQEFPFIATSNKS</sequence>
<evidence type="ECO:0000313" key="1">
    <source>
        <dbReference type="EMBL" id="TWJ18067.1"/>
    </source>
</evidence>
<dbReference type="AlphaFoldDB" id="A0A562VJZ6"/>
<organism evidence="1 2">
    <name type="scientific">Geobacter argillaceus</name>
    <dbReference type="NCBI Taxonomy" id="345631"/>
    <lineage>
        <taxon>Bacteria</taxon>
        <taxon>Pseudomonadati</taxon>
        <taxon>Thermodesulfobacteriota</taxon>
        <taxon>Desulfuromonadia</taxon>
        <taxon>Geobacterales</taxon>
        <taxon>Geobacteraceae</taxon>
        <taxon>Geobacter</taxon>
    </lineage>
</organism>
<dbReference type="RefSeq" id="WP_170241929.1">
    <property type="nucleotide sequence ID" value="NZ_VLLN01000018.1"/>
</dbReference>